<protein>
    <submittedName>
        <fullName evidence="1">NAD(P)-bd-dom domain-containing protein</fullName>
    </submittedName>
</protein>
<sequence length="288" mass="31755">MAPIKAGVIGVTGMTGSHVAVELLNRGHQVVGISRNPSKLGHYERGHTIEEIAKALESLDVVVNAYGPHTQLGDALTYKTFTEVTRKTLIASKAAEIPYFVMIGGSAIMRVPDRPLLTACDDKRFYYAFIRGILDSEADVKHTQDWAGEDAEKLLAGKIVEAAHGIFDMNGPIVEFHRGGRLTAMFFHGNTSFKWTFMSTPALYRPGKCTGSYEVCFDFMPLKPAKGHESGIALFDGRMHGVSLSDMALAVAEEVESQKHLWKHWCPYVPDLDDTPGPVYVKIGHQFF</sequence>
<comment type="caution">
    <text evidence="1">The sequence shown here is derived from an EMBL/GenBank/DDBJ whole genome shotgun (WGS) entry which is preliminary data.</text>
</comment>
<keyword evidence="2" id="KW-1185">Reference proteome</keyword>
<dbReference type="Proteomes" id="UP001065298">
    <property type="component" value="Chromosome 14"/>
</dbReference>
<gene>
    <name evidence="1" type="ORF">NCS57_01469400</name>
</gene>
<accession>A0ACC0QDT6</accession>
<reference evidence="1" key="1">
    <citation type="submission" date="2022-06" db="EMBL/GenBank/DDBJ databases">
        <title>Fusarium solani species complex genomes reveal bases of compartmentalisation and animal pathogenesis.</title>
        <authorList>
            <person name="Tsai I.J."/>
        </authorList>
    </citation>
    <scope>NUCLEOTIDE SEQUENCE</scope>
    <source>
        <strain evidence="1">Fu6.1</strain>
    </source>
</reference>
<dbReference type="EMBL" id="CM046516">
    <property type="protein sequence ID" value="KAI8648580.1"/>
    <property type="molecule type" value="Genomic_DNA"/>
</dbReference>
<organism evidence="1 2">
    <name type="scientific">Fusarium keratoplasticum</name>
    <dbReference type="NCBI Taxonomy" id="1328300"/>
    <lineage>
        <taxon>Eukaryota</taxon>
        <taxon>Fungi</taxon>
        <taxon>Dikarya</taxon>
        <taxon>Ascomycota</taxon>
        <taxon>Pezizomycotina</taxon>
        <taxon>Sordariomycetes</taxon>
        <taxon>Hypocreomycetidae</taxon>
        <taxon>Hypocreales</taxon>
        <taxon>Nectriaceae</taxon>
        <taxon>Fusarium</taxon>
        <taxon>Fusarium solani species complex</taxon>
    </lineage>
</organism>
<name>A0ACC0QDT6_9HYPO</name>
<evidence type="ECO:0000313" key="2">
    <source>
        <dbReference type="Proteomes" id="UP001065298"/>
    </source>
</evidence>
<proteinExistence type="predicted"/>
<evidence type="ECO:0000313" key="1">
    <source>
        <dbReference type="EMBL" id="KAI8648580.1"/>
    </source>
</evidence>